<dbReference type="EMBL" id="VIWO01000004">
    <property type="protein sequence ID" value="TWF40531.1"/>
    <property type="molecule type" value="Genomic_DNA"/>
</dbReference>
<protein>
    <submittedName>
        <fullName evidence="1">Uncharacterized protein</fullName>
    </submittedName>
</protein>
<accession>A0A561PR30</accession>
<evidence type="ECO:0000313" key="2">
    <source>
        <dbReference type="Proteomes" id="UP000320811"/>
    </source>
</evidence>
<comment type="caution">
    <text evidence="1">The sequence shown here is derived from an EMBL/GenBank/DDBJ whole genome shotgun (WGS) entry which is preliminary data.</text>
</comment>
<sequence>MGIYNILKLKSCSCPNCQHIQSWAIQFKYGDCWRHEYNLFDELVWDRNDVGVRAASIVLVEGISEDTCQNCLKGDFYARIFIDDNKIVTASLVIKNILFPIDSDGDYLIIN</sequence>
<name>A0A561PR30_9BACT</name>
<evidence type="ECO:0000313" key="1">
    <source>
        <dbReference type="EMBL" id="TWF40531.1"/>
    </source>
</evidence>
<dbReference type="RefSeq" id="WP_145670525.1">
    <property type="nucleotide sequence ID" value="NZ_VIWO01000004.1"/>
</dbReference>
<gene>
    <name evidence="1" type="ORF">FHW36_104213</name>
</gene>
<dbReference type="Proteomes" id="UP000320811">
    <property type="component" value="Unassembled WGS sequence"/>
</dbReference>
<keyword evidence="2" id="KW-1185">Reference proteome</keyword>
<dbReference type="OrthoDB" id="674225at2"/>
<dbReference type="AlphaFoldDB" id="A0A561PR30"/>
<reference evidence="1 2" key="1">
    <citation type="submission" date="2019-06" db="EMBL/GenBank/DDBJ databases">
        <title>Sorghum-associated microbial communities from plants grown in Nebraska, USA.</title>
        <authorList>
            <person name="Schachtman D."/>
        </authorList>
    </citation>
    <scope>NUCLEOTIDE SEQUENCE [LARGE SCALE GENOMIC DNA]</scope>
    <source>
        <strain evidence="1 2">1209</strain>
    </source>
</reference>
<organism evidence="1 2">
    <name type="scientific">Chitinophaga polysaccharea</name>
    <dbReference type="NCBI Taxonomy" id="1293035"/>
    <lineage>
        <taxon>Bacteria</taxon>
        <taxon>Pseudomonadati</taxon>
        <taxon>Bacteroidota</taxon>
        <taxon>Chitinophagia</taxon>
        <taxon>Chitinophagales</taxon>
        <taxon>Chitinophagaceae</taxon>
        <taxon>Chitinophaga</taxon>
    </lineage>
</organism>
<proteinExistence type="predicted"/>